<sequence length="273" mass="33082">MNNDKYRFYCDKLHIQIDATKQEIKNAYDNIVLTYVHENNEPNVLDKKLAKLKTMYDFLISNYDEQKDGYFKHIDSKNSIWTPFINEDGKFVDFYNLFNLKYTVYFEKLIARINSKYSEAYHIDKDVVYWKAIYHSIKYIRQTDNAFERYMYMLQMFVDIKDHYFWLHDILNITQNTLPSEIENILDKRLKDEQNKSETNQKIVKNFCLQAKFILLDPQRRKEYERQMFETLNKELNKKIKHVKKSTRQIVSSIFITTLLILILIAVVLINKK</sequence>
<geneLocation type="plasmid" evidence="2">
    <name>2</name>
</geneLocation>
<keyword evidence="1" id="KW-0812">Transmembrane</keyword>
<evidence type="ECO:0000313" key="2">
    <source>
        <dbReference type="EMBL" id="VEU56505.1"/>
    </source>
</evidence>
<dbReference type="AlphaFoldDB" id="A0A448ZZ59"/>
<proteinExistence type="predicted"/>
<keyword evidence="1" id="KW-0472">Membrane</keyword>
<protein>
    <recommendedName>
        <fullName evidence="3">J domain-containing protein</fullName>
    </recommendedName>
</protein>
<dbReference type="RefSeq" id="WP_024544292.1">
    <property type="nucleotide sequence ID" value="NZ_LR214938.2"/>
</dbReference>
<reference evidence="2" key="1">
    <citation type="submission" date="2019-01" db="EMBL/GenBank/DDBJ databases">
        <authorList>
            <consortium name="Pathogen Informatics"/>
        </authorList>
    </citation>
    <scope>NUCLEOTIDE SEQUENCE [LARGE SCALE GENOMIC DNA]</scope>
    <source>
        <strain evidence="2">NCTC10113</strain>
    </source>
</reference>
<evidence type="ECO:0000256" key="1">
    <source>
        <dbReference type="SAM" id="Phobius"/>
    </source>
</evidence>
<name>A0A448ZZ59_METSV</name>
<gene>
    <name evidence="2" type="ORF">NCTC10113_01414</name>
</gene>
<keyword evidence="1" id="KW-1133">Transmembrane helix</keyword>
<evidence type="ECO:0008006" key="3">
    <source>
        <dbReference type="Google" id="ProtNLM"/>
    </source>
</evidence>
<dbReference type="EMBL" id="LR214939">
    <property type="protein sequence ID" value="VEU56505.1"/>
    <property type="molecule type" value="Genomic_DNA"/>
</dbReference>
<organism evidence="2">
    <name type="scientific">Metamycoplasma salivarium</name>
    <name type="common">Mycoplasma salivarium</name>
    <dbReference type="NCBI Taxonomy" id="2124"/>
    <lineage>
        <taxon>Bacteria</taxon>
        <taxon>Bacillati</taxon>
        <taxon>Mycoplasmatota</taxon>
        <taxon>Mycoplasmoidales</taxon>
        <taxon>Metamycoplasmataceae</taxon>
        <taxon>Metamycoplasma</taxon>
    </lineage>
</organism>
<feature type="transmembrane region" description="Helical" evidence="1">
    <location>
        <begin position="250"/>
        <end position="270"/>
    </location>
</feature>
<accession>A0A448ZZ59</accession>
<keyword evidence="2" id="KW-0614">Plasmid</keyword>